<evidence type="ECO:0000313" key="2">
    <source>
        <dbReference type="Proteomes" id="UP001634394"/>
    </source>
</evidence>
<dbReference type="InterPro" id="IPR033265">
    <property type="entry name" value="GEMIN4"/>
</dbReference>
<keyword evidence="2" id="KW-1185">Reference proteome</keyword>
<reference evidence="1 2" key="1">
    <citation type="submission" date="2024-11" db="EMBL/GenBank/DDBJ databases">
        <title>Chromosome-level genome assembly of the freshwater bivalve Anodonta woodiana.</title>
        <authorList>
            <person name="Chen X."/>
        </authorList>
    </citation>
    <scope>NUCLEOTIDE SEQUENCE [LARGE SCALE GENOMIC DNA]</scope>
    <source>
        <strain evidence="1">MN2024</strain>
        <tissue evidence="1">Gills</tissue>
    </source>
</reference>
<organism evidence="1 2">
    <name type="scientific">Sinanodonta woodiana</name>
    <name type="common">Chinese pond mussel</name>
    <name type="synonym">Anodonta woodiana</name>
    <dbReference type="NCBI Taxonomy" id="1069815"/>
    <lineage>
        <taxon>Eukaryota</taxon>
        <taxon>Metazoa</taxon>
        <taxon>Spiralia</taxon>
        <taxon>Lophotrochozoa</taxon>
        <taxon>Mollusca</taxon>
        <taxon>Bivalvia</taxon>
        <taxon>Autobranchia</taxon>
        <taxon>Heteroconchia</taxon>
        <taxon>Palaeoheterodonta</taxon>
        <taxon>Unionida</taxon>
        <taxon>Unionoidea</taxon>
        <taxon>Unionidae</taxon>
        <taxon>Unioninae</taxon>
        <taxon>Sinanodonta</taxon>
    </lineage>
</organism>
<proteinExistence type="predicted"/>
<sequence>MEYCPEIAVLHSAFALISKQARAQLKLINKYEAKSYCSIITAAVREITAGLQSDLCLADSDAWHQKLHALIQYKLIKSQNTEKDAVTEETEMLVYSNLDMLAAILPEFSGPFYFELVKDNSWYQHFFQSLLLHEASIGGSLLQHALEHCQSKPVDIYDRYFISAMMDFVVSAVLTVPAELSPLVLSAVKLKPVCSPSSLFMEFLHERKHFIADIVNFQCEAATYYKSESHQRQYLKCLGQLMFLGIVGILWRDEKESLSLWIVRNLLKSDSCRSLLPKDEVVHGTLHVKCANVERLDSDRYSMSSEDRDKEVGHTKLGTDDIVDILNRNYVLHTTLNDLLSEDFPTNVWTCSLCRCLMLSEVSDINALNPSDMYQGLSDIINEPLIWITDHLYIETGKVMKVMSGVITKISVGRTSGVEGKDILRIKPSPIDTDLTIGALMWRIHEKLFFYKAVLDEFISLTNQNTCYKSCVWKIWLKDRRLTKIMTKGNVTNIMIKNYEPNHFSLFCHSILLSVLFVTWPLSKFLTYCYYMIFSIIKFFFFCNTCTENKSNCTCSEEVLMIDADIYVLSVWVLLSNGNIWRYIHIWFTLSHVNSKTRNKTNLKTRCVYLIARISLHIIGSWYAKQRCPYEFVFIVGTISMQLSEEERNYFASAQIIIIVLTEIMYHNCMVTSSFEIVMSSEFLIIFFTLSQKKFANRFARSSREKVVGSGDHLFLDIILLVISRRSLQLEVSASP</sequence>
<evidence type="ECO:0000313" key="1">
    <source>
        <dbReference type="EMBL" id="KAL3872232.1"/>
    </source>
</evidence>
<protein>
    <submittedName>
        <fullName evidence="1">Uncharacterized protein</fullName>
    </submittedName>
</protein>
<name>A0ABD3WED9_SINWO</name>
<dbReference type="AlphaFoldDB" id="A0ABD3WED9"/>
<dbReference type="PANTHER" id="PTHR15571">
    <property type="entry name" value="GEM-ASSOCIATED PROTEIN 4"/>
    <property type="match status" value="1"/>
</dbReference>
<dbReference type="EMBL" id="JBJQND010000007">
    <property type="protein sequence ID" value="KAL3872232.1"/>
    <property type="molecule type" value="Genomic_DNA"/>
</dbReference>
<accession>A0ABD3WED9</accession>
<dbReference type="Proteomes" id="UP001634394">
    <property type="component" value="Unassembled WGS sequence"/>
</dbReference>
<dbReference type="PANTHER" id="PTHR15571:SF2">
    <property type="entry name" value="GEM-ASSOCIATED PROTEIN 4"/>
    <property type="match status" value="1"/>
</dbReference>
<comment type="caution">
    <text evidence="1">The sequence shown here is derived from an EMBL/GenBank/DDBJ whole genome shotgun (WGS) entry which is preliminary data.</text>
</comment>
<gene>
    <name evidence="1" type="ORF">ACJMK2_040168</name>
</gene>